<dbReference type="InterPro" id="IPR038076">
    <property type="entry name" value="MgtE_N_sf"/>
</dbReference>
<evidence type="ECO:0000256" key="3">
    <source>
        <dbReference type="ARBA" id="ARBA00022448"/>
    </source>
</evidence>
<feature type="transmembrane region" description="Helical" evidence="8">
    <location>
        <begin position="378"/>
        <end position="397"/>
    </location>
</feature>
<evidence type="ECO:0000256" key="1">
    <source>
        <dbReference type="ARBA" id="ARBA00004141"/>
    </source>
</evidence>
<dbReference type="InterPro" id="IPR006667">
    <property type="entry name" value="SLC41_membr_dom"/>
</dbReference>
<keyword evidence="7 8" id="KW-0472">Membrane</keyword>
<accession>A0AAU7V9M5</accession>
<evidence type="ECO:0000256" key="7">
    <source>
        <dbReference type="ARBA" id="ARBA00023136"/>
    </source>
</evidence>
<dbReference type="GO" id="GO:0008324">
    <property type="term" value="F:monoatomic cation transmembrane transporter activity"/>
    <property type="evidence" value="ECO:0007669"/>
    <property type="project" value="InterPro"/>
</dbReference>
<dbReference type="SUPFAM" id="SSF161093">
    <property type="entry name" value="MgtE membrane domain-like"/>
    <property type="match status" value="1"/>
</dbReference>
<dbReference type="SUPFAM" id="SSF158791">
    <property type="entry name" value="MgtE N-terminal domain-like"/>
    <property type="match status" value="1"/>
</dbReference>
<dbReference type="PANTHER" id="PTHR41394:SF8">
    <property type="entry name" value="MAGNESIUM TRANSPORTER MGTE"/>
    <property type="match status" value="1"/>
</dbReference>
<organism evidence="10">
    <name type="scientific">Scrofimicrobium appendicitidis</name>
    <dbReference type="NCBI Taxonomy" id="3079930"/>
    <lineage>
        <taxon>Bacteria</taxon>
        <taxon>Bacillati</taxon>
        <taxon>Actinomycetota</taxon>
        <taxon>Actinomycetes</taxon>
        <taxon>Actinomycetales</taxon>
        <taxon>Actinomycetaceae</taxon>
        <taxon>Scrofimicrobium</taxon>
    </lineage>
</organism>
<evidence type="ECO:0000256" key="6">
    <source>
        <dbReference type="ARBA" id="ARBA00022989"/>
    </source>
</evidence>
<dbReference type="InterPro" id="IPR036739">
    <property type="entry name" value="SLC41_membr_dom_sf"/>
</dbReference>
<dbReference type="EMBL" id="CP138335">
    <property type="protein sequence ID" value="XBW07992.1"/>
    <property type="molecule type" value="Genomic_DNA"/>
</dbReference>
<dbReference type="PANTHER" id="PTHR41394">
    <property type="entry name" value="MAGNESIUM TRANSPORTER MGTE"/>
    <property type="match status" value="1"/>
</dbReference>
<dbReference type="AlphaFoldDB" id="A0AAU7V9M5"/>
<sequence length="467" mass="50660">MKIPFTRRKITVETRSPRSVPTSLQEVVQIGTPRAMALWLASTYNDERDTQLGQLNREQSLSLTDLLTPESAEELLESVSPHTAFAFLKFLPVQMAAGLLESLDSDEAARIVDLMNEDERQRILRAMENSHSALVRGLLAWPEDSAASRMRPDFLHVGPEATIQDAVDAARGDPDDLAEGVFVTTDGKAGQIVHGWLSPSALVLGRRAHPVTTQMTPVSRLEQWAIKPLDDQEKVSFRARERDADVIPVMDGKYLLGVISSDTVADILQEEATEDAERQGGSAPLDLPYLQASPILLWSKRVVWLLVLFAGAMYTGNVMQAFQDELEAVVALSFFVPLLIGTGGNVATQITTTLIRAMGMGEVHLRDLGRVIWKESRTGLLTAITMATAGAIRAWTLGVAGEVVLTVVLALAAIVLWSALIASILPLLLRRLGVDPAVVSGPMISTIVDGTGLLIYFTVAQTVISGL</sequence>
<dbReference type="RefSeq" id="WP_350258192.1">
    <property type="nucleotide sequence ID" value="NZ_CP138335.1"/>
</dbReference>
<dbReference type="Pfam" id="PF01769">
    <property type="entry name" value="MgtE"/>
    <property type="match status" value="1"/>
</dbReference>
<comment type="subcellular location">
    <subcellularLocation>
        <location evidence="1">Membrane</location>
        <topology evidence="1">Multi-pass membrane protein</topology>
    </subcellularLocation>
</comment>
<dbReference type="Gene3D" id="1.10.357.20">
    <property type="entry name" value="SLC41 divalent cation transporters, integral membrane domain"/>
    <property type="match status" value="1"/>
</dbReference>
<feature type="transmembrane region" description="Helical" evidence="8">
    <location>
        <begin position="302"/>
        <end position="322"/>
    </location>
</feature>
<feature type="transmembrane region" description="Helical" evidence="8">
    <location>
        <begin position="441"/>
        <end position="464"/>
    </location>
</feature>
<dbReference type="SUPFAM" id="SSF54631">
    <property type="entry name" value="CBS-domain pair"/>
    <property type="match status" value="1"/>
</dbReference>
<dbReference type="InterPro" id="IPR006668">
    <property type="entry name" value="Mg_transptr_MgtE_intracell_dom"/>
</dbReference>
<comment type="similarity">
    <text evidence="2">Belongs to the SLC41A transporter family.</text>
</comment>
<keyword evidence="4 8" id="KW-0812">Transmembrane</keyword>
<feature type="domain" description="Magnesium transporter MgtE intracellular" evidence="9">
    <location>
        <begin position="43"/>
        <end position="146"/>
    </location>
</feature>
<proteinExistence type="inferred from homology"/>
<reference evidence="10" key="1">
    <citation type="submission" date="2023-11" db="EMBL/GenBank/DDBJ databases">
        <title>Scrofimicrobium hongkongense sp. nov., isolated from a patient with peritonitis.</title>
        <authorList>
            <person name="Lao H.Y."/>
            <person name="Wong A.Y.P."/>
            <person name="Ng T.L."/>
            <person name="Wong R.Y.L."/>
            <person name="Yau M.C.Y."/>
            <person name="Lam J.Y.W."/>
            <person name="Siu G.K.H."/>
        </authorList>
    </citation>
    <scope>NUCLEOTIDE SEQUENCE</scope>
    <source>
        <strain evidence="10">R131</strain>
    </source>
</reference>
<gene>
    <name evidence="10" type="ORF">SAC06_00055</name>
</gene>
<keyword evidence="5" id="KW-0460">Magnesium</keyword>
<dbReference type="Pfam" id="PF03448">
    <property type="entry name" value="MgtE_N"/>
    <property type="match status" value="1"/>
</dbReference>
<dbReference type="SMART" id="SM00924">
    <property type="entry name" value="MgtE_N"/>
    <property type="match status" value="1"/>
</dbReference>
<dbReference type="KEGG" id="sapp:SAC06_00055"/>
<dbReference type="Gene3D" id="3.10.580.10">
    <property type="entry name" value="CBS-domain"/>
    <property type="match status" value="1"/>
</dbReference>
<evidence type="ECO:0000256" key="2">
    <source>
        <dbReference type="ARBA" id="ARBA00009749"/>
    </source>
</evidence>
<evidence type="ECO:0000313" key="10">
    <source>
        <dbReference type="EMBL" id="XBW07992.1"/>
    </source>
</evidence>
<evidence type="ECO:0000256" key="4">
    <source>
        <dbReference type="ARBA" id="ARBA00022692"/>
    </source>
</evidence>
<dbReference type="GO" id="GO:0016020">
    <property type="term" value="C:membrane"/>
    <property type="evidence" value="ECO:0007669"/>
    <property type="project" value="UniProtKB-SubCell"/>
</dbReference>
<name>A0AAU7V9M5_9ACTO</name>
<feature type="transmembrane region" description="Helical" evidence="8">
    <location>
        <begin position="334"/>
        <end position="357"/>
    </location>
</feature>
<evidence type="ECO:0000259" key="9">
    <source>
        <dbReference type="SMART" id="SM00924"/>
    </source>
</evidence>
<dbReference type="Gene3D" id="1.25.60.10">
    <property type="entry name" value="MgtE N-terminal domain-like"/>
    <property type="match status" value="1"/>
</dbReference>
<dbReference type="InterPro" id="IPR046342">
    <property type="entry name" value="CBS_dom_sf"/>
</dbReference>
<keyword evidence="3" id="KW-0813">Transport</keyword>
<protein>
    <submittedName>
        <fullName evidence="10">Magnesium transporter</fullName>
    </submittedName>
</protein>
<evidence type="ECO:0000256" key="8">
    <source>
        <dbReference type="SAM" id="Phobius"/>
    </source>
</evidence>
<keyword evidence="6 8" id="KW-1133">Transmembrane helix</keyword>
<evidence type="ECO:0000256" key="5">
    <source>
        <dbReference type="ARBA" id="ARBA00022842"/>
    </source>
</evidence>
<feature type="transmembrane region" description="Helical" evidence="8">
    <location>
        <begin position="403"/>
        <end position="429"/>
    </location>
</feature>